<dbReference type="AlphaFoldDB" id="A0A3R7PMZ3"/>
<dbReference type="GO" id="GO:0035556">
    <property type="term" value="P:intracellular signal transduction"/>
    <property type="evidence" value="ECO:0007669"/>
    <property type="project" value="InterPro"/>
</dbReference>
<evidence type="ECO:0000256" key="11">
    <source>
        <dbReference type="PROSITE-ProRule" id="PRU10141"/>
    </source>
</evidence>
<dbReference type="PROSITE" id="PS50011">
    <property type="entry name" value="PROTEIN_KINASE_DOM"/>
    <property type="match status" value="1"/>
</dbReference>
<dbReference type="Gene3D" id="1.10.510.10">
    <property type="entry name" value="Transferase(Phosphotransferase) domain 1"/>
    <property type="match status" value="1"/>
</dbReference>
<feature type="compositionally biased region" description="Basic residues" evidence="12">
    <location>
        <begin position="326"/>
        <end position="338"/>
    </location>
</feature>
<protein>
    <recommendedName>
        <fullName evidence="2">non-specific serine/threonine protein kinase</fullName>
        <ecNumber evidence="2">2.7.11.1</ecNumber>
    </recommendedName>
    <alternativeName>
        <fullName evidence="8">Doublecortin-like and CAM kinase-like protein</fullName>
    </alternativeName>
</protein>
<dbReference type="InterPro" id="IPR008271">
    <property type="entry name" value="Ser/Thr_kinase_AS"/>
</dbReference>
<evidence type="ECO:0000256" key="8">
    <source>
        <dbReference type="ARBA" id="ARBA00031092"/>
    </source>
</evidence>
<dbReference type="GO" id="GO:0005524">
    <property type="term" value="F:ATP binding"/>
    <property type="evidence" value="ECO:0007669"/>
    <property type="project" value="UniProtKB-UniRule"/>
</dbReference>
<sequence>MGTAEQQKEHSGVSGSSSLECGEDEAAARAPVSRGSSTGVAATPSNASTSGASGSRRGRASPTSAFSRIPLARFCEEKRARRCRFYRNGDRWFGGMVVPVGGDKHRSWEALLADLTRLLDHSIHLTAGVRHLFTLDGTRVTSLDQICEAGEYVVSSSETFKRLEYTRARLPQWRATARRNEALHVSPRTTHVTPASTPGNELPPSLMGSSMSADSPKDFIRPKLVTVIRNGIRPRKAVRILLNRRTARSLEQVLSDITHAIKLDTGAVRKVYTLDGRQVMSLRDFFYDDDIFIAYGPERLSHDDFDLDSEECKTIQPMVKCPLSPRRPRRMPSPKPRGRAVSPLAIFDGPGSLPRSPRKPRAHSPHKRLSQPNNQTYQQHQDPPMYNGHIACGGLENIIFPTCVTSRYSVGRILGDGNFAVVRGCVCRKTKEEYALKIIDKAKCRGKEHMIESEVSILRRVSHPNIVSLVEEFHTSQHLYLVMELVRGGDLFDAIASATRYTEQDASSMIRDLASALDYLHQRDIVHRDIKPENLLVVDRSDGSKSLKLGDFGLAVEVTEPLYTVCGTPTYVAPEILSESGYGLKVDIWATGVITYILLCGFPPFVSATNNQEELFDQILRGQYEFHAPYWDDISDSARELIVHMIQVDQDKRFSAQEVLDHPWVSDDEALDRNLHLRVSHKLGLHFDTNGPQHKAAGITLMAAESTPCLHTVEVL</sequence>
<dbReference type="FunFam" id="3.10.20.230:FF:000002">
    <property type="entry name" value="serine/threonine-protein kinase DCLK2 isoform X1"/>
    <property type="match status" value="1"/>
</dbReference>
<dbReference type="EMBL" id="QCYY01001560">
    <property type="protein sequence ID" value="ROT77196.1"/>
    <property type="molecule type" value="Genomic_DNA"/>
</dbReference>
<evidence type="ECO:0000259" key="14">
    <source>
        <dbReference type="PROSITE" id="PS50309"/>
    </source>
</evidence>
<proteinExistence type="inferred from homology"/>
<evidence type="ECO:0000256" key="1">
    <source>
        <dbReference type="ARBA" id="ARBA00005354"/>
    </source>
</evidence>
<dbReference type="PROSITE" id="PS50309">
    <property type="entry name" value="DC"/>
    <property type="match status" value="2"/>
</dbReference>
<evidence type="ECO:0000256" key="6">
    <source>
        <dbReference type="ARBA" id="ARBA00022777"/>
    </source>
</evidence>
<evidence type="ECO:0000256" key="5">
    <source>
        <dbReference type="ARBA" id="ARBA00022741"/>
    </source>
</evidence>
<feature type="binding site" evidence="11">
    <location>
        <position position="437"/>
    </location>
    <ligand>
        <name>ATP</name>
        <dbReference type="ChEBI" id="CHEBI:30616"/>
    </ligand>
</feature>
<dbReference type="Gene3D" id="3.10.20.230">
    <property type="entry name" value="Doublecortin domain"/>
    <property type="match status" value="2"/>
</dbReference>
<dbReference type="STRING" id="6689.A0A3R7PMZ3"/>
<dbReference type="SUPFAM" id="SSF56112">
    <property type="entry name" value="Protein kinase-like (PK-like)"/>
    <property type="match status" value="1"/>
</dbReference>
<dbReference type="FunFam" id="1.10.510.10:FF:000066">
    <property type="entry name" value="Serine/threonine-protein kinase DCLK1 isoform 2"/>
    <property type="match status" value="1"/>
</dbReference>
<evidence type="ECO:0000256" key="12">
    <source>
        <dbReference type="SAM" id="MobiDB-lite"/>
    </source>
</evidence>
<dbReference type="Pfam" id="PF00069">
    <property type="entry name" value="Pkinase"/>
    <property type="match status" value="1"/>
</dbReference>
<feature type="compositionally biased region" description="Polar residues" evidence="12">
    <location>
        <begin position="187"/>
        <end position="199"/>
    </location>
</feature>
<dbReference type="EC" id="2.7.11.1" evidence="2"/>
<keyword evidence="3" id="KW-0723">Serine/threonine-protein kinase</keyword>
<dbReference type="PROSITE" id="PS00107">
    <property type="entry name" value="PROTEIN_KINASE_ATP"/>
    <property type="match status" value="1"/>
</dbReference>
<dbReference type="PANTHER" id="PTHR24347">
    <property type="entry name" value="SERINE/THREONINE-PROTEIN KINASE"/>
    <property type="match status" value="1"/>
</dbReference>
<dbReference type="InterPro" id="IPR017441">
    <property type="entry name" value="Protein_kinase_ATP_BS"/>
</dbReference>
<evidence type="ECO:0000256" key="9">
    <source>
        <dbReference type="ARBA" id="ARBA00047899"/>
    </source>
</evidence>
<evidence type="ECO:0000256" key="7">
    <source>
        <dbReference type="ARBA" id="ARBA00022840"/>
    </source>
</evidence>
<feature type="domain" description="Doublecortin" evidence="14">
    <location>
        <begin position="223"/>
        <end position="306"/>
    </location>
</feature>
<reference evidence="15 16" key="2">
    <citation type="submission" date="2019-01" db="EMBL/GenBank/DDBJ databases">
        <title>The decoding of complex shrimp genome reveals the adaptation for benthos swimmer, frequently molting mechanism and breeding impact on genome.</title>
        <authorList>
            <person name="Sun Y."/>
            <person name="Gao Y."/>
            <person name="Yu Y."/>
        </authorList>
    </citation>
    <scope>NUCLEOTIDE SEQUENCE [LARGE SCALE GENOMIC DNA]</scope>
    <source>
        <tissue evidence="15">Muscle</tissue>
    </source>
</reference>
<reference evidence="15 16" key="1">
    <citation type="submission" date="2018-04" db="EMBL/GenBank/DDBJ databases">
        <authorList>
            <person name="Zhang X."/>
            <person name="Yuan J."/>
            <person name="Li F."/>
            <person name="Xiang J."/>
        </authorList>
    </citation>
    <scope>NUCLEOTIDE SEQUENCE [LARGE SCALE GENOMIC DNA]</scope>
    <source>
        <tissue evidence="15">Muscle</tissue>
    </source>
</reference>
<feature type="domain" description="Doublecortin" evidence="14">
    <location>
        <begin position="81"/>
        <end position="166"/>
    </location>
</feature>
<accession>A0A3R7PMZ3</accession>
<feature type="region of interest" description="Disordered" evidence="12">
    <location>
        <begin position="321"/>
        <end position="382"/>
    </location>
</feature>
<evidence type="ECO:0000256" key="3">
    <source>
        <dbReference type="ARBA" id="ARBA00022527"/>
    </source>
</evidence>
<gene>
    <name evidence="15" type="ORF">C7M84_004170</name>
</gene>
<dbReference type="Proteomes" id="UP000283509">
    <property type="component" value="Unassembled WGS sequence"/>
</dbReference>
<evidence type="ECO:0000259" key="13">
    <source>
        <dbReference type="PROSITE" id="PS50011"/>
    </source>
</evidence>
<feature type="compositionally biased region" description="Basic residues" evidence="12">
    <location>
        <begin position="356"/>
        <end position="369"/>
    </location>
</feature>
<dbReference type="SMART" id="SM00537">
    <property type="entry name" value="DCX"/>
    <property type="match status" value="2"/>
</dbReference>
<name>A0A3R7PMZ3_PENVA</name>
<dbReference type="SUPFAM" id="SSF89837">
    <property type="entry name" value="Doublecortin (DC)"/>
    <property type="match status" value="2"/>
</dbReference>
<dbReference type="OrthoDB" id="1738954at2759"/>
<keyword evidence="7 11" id="KW-0067">ATP-binding</keyword>
<dbReference type="Pfam" id="PF03607">
    <property type="entry name" value="DCX"/>
    <property type="match status" value="2"/>
</dbReference>
<dbReference type="PROSITE" id="PS00108">
    <property type="entry name" value="PROTEIN_KINASE_ST"/>
    <property type="match status" value="1"/>
</dbReference>
<feature type="region of interest" description="Disordered" evidence="12">
    <location>
        <begin position="186"/>
        <end position="214"/>
    </location>
</feature>
<keyword evidence="4" id="KW-0808">Transferase</keyword>
<comment type="catalytic activity">
    <reaction evidence="9">
        <text>L-threonyl-[protein] + ATP = O-phospho-L-threonyl-[protein] + ADP + H(+)</text>
        <dbReference type="Rhea" id="RHEA:46608"/>
        <dbReference type="Rhea" id="RHEA-COMP:11060"/>
        <dbReference type="Rhea" id="RHEA-COMP:11605"/>
        <dbReference type="ChEBI" id="CHEBI:15378"/>
        <dbReference type="ChEBI" id="CHEBI:30013"/>
        <dbReference type="ChEBI" id="CHEBI:30616"/>
        <dbReference type="ChEBI" id="CHEBI:61977"/>
        <dbReference type="ChEBI" id="CHEBI:456216"/>
        <dbReference type="EC" id="2.7.11.1"/>
    </reaction>
</comment>
<keyword evidence="16" id="KW-1185">Reference proteome</keyword>
<organism evidence="15 16">
    <name type="scientific">Penaeus vannamei</name>
    <name type="common">Whiteleg shrimp</name>
    <name type="synonym">Litopenaeus vannamei</name>
    <dbReference type="NCBI Taxonomy" id="6689"/>
    <lineage>
        <taxon>Eukaryota</taxon>
        <taxon>Metazoa</taxon>
        <taxon>Ecdysozoa</taxon>
        <taxon>Arthropoda</taxon>
        <taxon>Crustacea</taxon>
        <taxon>Multicrustacea</taxon>
        <taxon>Malacostraca</taxon>
        <taxon>Eumalacostraca</taxon>
        <taxon>Eucarida</taxon>
        <taxon>Decapoda</taxon>
        <taxon>Dendrobranchiata</taxon>
        <taxon>Penaeoidea</taxon>
        <taxon>Penaeidae</taxon>
        <taxon>Penaeus</taxon>
    </lineage>
</organism>
<evidence type="ECO:0000313" key="16">
    <source>
        <dbReference type="Proteomes" id="UP000283509"/>
    </source>
</evidence>
<comment type="caution">
    <text evidence="15">The sequence shown here is derived from an EMBL/GenBank/DDBJ whole genome shotgun (WGS) entry which is preliminary data.</text>
</comment>
<feature type="compositionally biased region" description="Polar residues" evidence="12">
    <location>
        <begin position="370"/>
        <end position="381"/>
    </location>
</feature>
<keyword evidence="5 11" id="KW-0547">Nucleotide-binding</keyword>
<evidence type="ECO:0000256" key="4">
    <source>
        <dbReference type="ARBA" id="ARBA00022679"/>
    </source>
</evidence>
<keyword evidence="6 15" id="KW-0418">Kinase</keyword>
<feature type="domain" description="Protein kinase" evidence="13">
    <location>
        <begin position="408"/>
        <end position="665"/>
    </location>
</feature>
<dbReference type="GO" id="GO:0004674">
    <property type="term" value="F:protein serine/threonine kinase activity"/>
    <property type="evidence" value="ECO:0007669"/>
    <property type="project" value="UniProtKB-KW"/>
</dbReference>
<dbReference type="SMART" id="SM00220">
    <property type="entry name" value="S_TKc"/>
    <property type="match status" value="1"/>
</dbReference>
<feature type="region of interest" description="Disordered" evidence="12">
    <location>
        <begin position="1"/>
        <end position="63"/>
    </location>
</feature>
<dbReference type="InterPro" id="IPR000719">
    <property type="entry name" value="Prot_kinase_dom"/>
</dbReference>
<comment type="similarity">
    <text evidence="1">Belongs to the protein kinase superfamily. CAMK Ser/Thr protein kinase family. CaMK subfamily.</text>
</comment>
<evidence type="ECO:0000256" key="2">
    <source>
        <dbReference type="ARBA" id="ARBA00012513"/>
    </source>
</evidence>
<dbReference type="CDD" id="cd14095">
    <property type="entry name" value="STKc_DCKL"/>
    <property type="match status" value="1"/>
</dbReference>
<evidence type="ECO:0000313" key="15">
    <source>
        <dbReference type="EMBL" id="ROT77196.1"/>
    </source>
</evidence>
<feature type="compositionally biased region" description="Low complexity" evidence="12">
    <location>
        <begin position="41"/>
        <end position="63"/>
    </location>
</feature>
<dbReference type="Gene3D" id="3.30.200.20">
    <property type="entry name" value="Phosphorylase Kinase, domain 1"/>
    <property type="match status" value="1"/>
</dbReference>
<dbReference type="CDD" id="cd17069">
    <property type="entry name" value="DCX2"/>
    <property type="match status" value="1"/>
</dbReference>
<comment type="catalytic activity">
    <reaction evidence="10">
        <text>L-seryl-[protein] + ATP = O-phospho-L-seryl-[protein] + ADP + H(+)</text>
        <dbReference type="Rhea" id="RHEA:17989"/>
        <dbReference type="Rhea" id="RHEA-COMP:9863"/>
        <dbReference type="Rhea" id="RHEA-COMP:11604"/>
        <dbReference type="ChEBI" id="CHEBI:15378"/>
        <dbReference type="ChEBI" id="CHEBI:29999"/>
        <dbReference type="ChEBI" id="CHEBI:30616"/>
        <dbReference type="ChEBI" id="CHEBI:83421"/>
        <dbReference type="ChEBI" id="CHEBI:456216"/>
        <dbReference type="EC" id="2.7.11.1"/>
    </reaction>
</comment>
<dbReference type="InterPro" id="IPR011009">
    <property type="entry name" value="Kinase-like_dom_sf"/>
</dbReference>
<evidence type="ECO:0000256" key="10">
    <source>
        <dbReference type="ARBA" id="ARBA00048679"/>
    </source>
</evidence>
<feature type="compositionally biased region" description="Basic and acidic residues" evidence="12">
    <location>
        <begin position="1"/>
        <end position="11"/>
    </location>
</feature>
<dbReference type="InterPro" id="IPR036572">
    <property type="entry name" value="Doublecortin_dom_sf"/>
</dbReference>
<dbReference type="FunFam" id="3.30.200.20:FF:000042">
    <property type="entry name" value="Aurora kinase A"/>
    <property type="match status" value="1"/>
</dbReference>
<dbReference type="InterPro" id="IPR003533">
    <property type="entry name" value="Doublecortin_dom"/>
</dbReference>